<comment type="caution">
    <text evidence="2">The sequence shown here is derived from an EMBL/GenBank/DDBJ whole genome shotgun (WGS) entry which is preliminary data.</text>
</comment>
<reference evidence="2 3" key="1">
    <citation type="journal article" date="2020" name="Int. J. Syst. Evol. Microbiol.">
        <title>Novel acetic acid bacteria from cider fermentations: Acetobacter conturbans sp. nov. and Acetobacter fallax sp. nov.</title>
        <authorList>
            <person name="Sombolestani A.S."/>
            <person name="Cleenwerck I."/>
            <person name="Cnockaert M."/>
            <person name="Borremans W."/>
            <person name="Wieme A.D."/>
            <person name="De Vuyst L."/>
            <person name="Vandamme P."/>
        </authorList>
    </citation>
    <scope>NUCLEOTIDE SEQUENCE [LARGE SCALE GENOMIC DNA]</scope>
    <source>
        <strain evidence="2 3">LMG 1627</strain>
    </source>
</reference>
<accession>A0ABX0JWI9</accession>
<evidence type="ECO:0000313" key="3">
    <source>
        <dbReference type="Proteomes" id="UP000631653"/>
    </source>
</evidence>
<organism evidence="2 3">
    <name type="scientific">Acetobacter conturbans</name>
    <dbReference type="NCBI Taxonomy" id="1737472"/>
    <lineage>
        <taxon>Bacteria</taxon>
        <taxon>Pseudomonadati</taxon>
        <taxon>Pseudomonadota</taxon>
        <taxon>Alphaproteobacteria</taxon>
        <taxon>Acetobacterales</taxon>
        <taxon>Acetobacteraceae</taxon>
        <taxon>Acetobacter</taxon>
    </lineage>
</organism>
<evidence type="ECO:0000313" key="2">
    <source>
        <dbReference type="EMBL" id="NHN87856.1"/>
    </source>
</evidence>
<protein>
    <submittedName>
        <fullName evidence="2">Uncharacterized protein</fullName>
    </submittedName>
</protein>
<keyword evidence="1" id="KW-0472">Membrane</keyword>
<dbReference type="EMBL" id="WOSY01000003">
    <property type="protein sequence ID" value="NHN87856.1"/>
    <property type="molecule type" value="Genomic_DNA"/>
</dbReference>
<keyword evidence="1" id="KW-1133">Transmembrane helix</keyword>
<gene>
    <name evidence="2" type="ORF">GOB81_04310</name>
</gene>
<feature type="transmembrane region" description="Helical" evidence="1">
    <location>
        <begin position="7"/>
        <end position="26"/>
    </location>
</feature>
<dbReference type="Proteomes" id="UP000631653">
    <property type="component" value="Unassembled WGS sequence"/>
</dbReference>
<sequence>MTRTMPALAVFFLVTGAGLVALLVPLPLPARILLVIAGGFVSTGALLTLSAHAAQGAEEIHAPPTPLRQPVTAVEISPTLRHDLRGILSPAVLCADQLTLSPDETTRTRAGQILDALDRATDRLKAART</sequence>
<keyword evidence="3" id="KW-1185">Reference proteome</keyword>
<feature type="transmembrane region" description="Helical" evidence="1">
    <location>
        <begin position="32"/>
        <end position="51"/>
    </location>
</feature>
<proteinExistence type="predicted"/>
<dbReference type="RefSeq" id="WP_173569146.1">
    <property type="nucleotide sequence ID" value="NZ_WOSY01000003.1"/>
</dbReference>
<name>A0ABX0JWI9_9PROT</name>
<evidence type="ECO:0000256" key="1">
    <source>
        <dbReference type="SAM" id="Phobius"/>
    </source>
</evidence>
<keyword evidence="1" id="KW-0812">Transmembrane</keyword>